<protein>
    <submittedName>
        <fullName evidence="2">Uncharacterized protein</fullName>
    </submittedName>
</protein>
<gene>
    <name evidence="2" type="ORF">SAMN04487970_104754</name>
</gene>
<reference evidence="3" key="1">
    <citation type="submission" date="2016-10" db="EMBL/GenBank/DDBJ databases">
        <authorList>
            <person name="Varghese N."/>
            <person name="Submissions S."/>
        </authorList>
    </citation>
    <scope>NUCLEOTIDE SEQUENCE [LARGE SCALE GENOMIC DNA]</scope>
    <source>
        <strain evidence="3">CGMCC 1.8946</strain>
    </source>
</reference>
<dbReference type="STRING" id="624147.SAMN04487970_104754"/>
<dbReference type="Proteomes" id="UP000198601">
    <property type="component" value="Unassembled WGS sequence"/>
</dbReference>
<sequence length="87" mass="10422">MVLKDSEKREEIQALHTELWNELQHCDEAFAEHYMTDCLKRLRARRMQRNTLKNFIMTRGFWISVIVGSLLGPLMVVLFIWVSLWVE</sequence>
<name>A0A1G4TDN0_9BACL</name>
<keyword evidence="1" id="KW-0472">Membrane</keyword>
<dbReference type="EMBL" id="FMTT01000047">
    <property type="protein sequence ID" value="SCW78835.1"/>
    <property type="molecule type" value="Genomic_DNA"/>
</dbReference>
<feature type="transmembrane region" description="Helical" evidence="1">
    <location>
        <begin position="61"/>
        <end position="86"/>
    </location>
</feature>
<keyword evidence="3" id="KW-1185">Reference proteome</keyword>
<organism evidence="2 3">
    <name type="scientific">Paenibacillus tianmuensis</name>
    <dbReference type="NCBI Taxonomy" id="624147"/>
    <lineage>
        <taxon>Bacteria</taxon>
        <taxon>Bacillati</taxon>
        <taxon>Bacillota</taxon>
        <taxon>Bacilli</taxon>
        <taxon>Bacillales</taxon>
        <taxon>Paenibacillaceae</taxon>
        <taxon>Paenibacillus</taxon>
    </lineage>
</organism>
<proteinExistence type="predicted"/>
<accession>A0A1G4TDN0</accession>
<keyword evidence="1" id="KW-0812">Transmembrane</keyword>
<evidence type="ECO:0000313" key="2">
    <source>
        <dbReference type="EMBL" id="SCW78835.1"/>
    </source>
</evidence>
<dbReference type="AlphaFoldDB" id="A0A1G4TDN0"/>
<keyword evidence="1" id="KW-1133">Transmembrane helix</keyword>
<evidence type="ECO:0000256" key="1">
    <source>
        <dbReference type="SAM" id="Phobius"/>
    </source>
</evidence>
<evidence type="ECO:0000313" key="3">
    <source>
        <dbReference type="Proteomes" id="UP000198601"/>
    </source>
</evidence>